<evidence type="ECO:0000256" key="1">
    <source>
        <dbReference type="ARBA" id="ARBA00022618"/>
    </source>
</evidence>
<evidence type="ECO:0000259" key="6">
    <source>
        <dbReference type="Pfam" id="PF14527"/>
    </source>
</evidence>
<dbReference type="InterPro" id="IPR023054">
    <property type="entry name" value="Sporulation_regulator_WhiA_C"/>
</dbReference>
<dbReference type="InterPro" id="IPR003802">
    <property type="entry name" value="Sporulation_regulator_WhiA"/>
</dbReference>
<evidence type="ECO:0000313" key="7">
    <source>
        <dbReference type="EMBL" id="MPN12048.1"/>
    </source>
</evidence>
<gene>
    <name evidence="7" type="primary">whiA_21</name>
    <name evidence="7" type="ORF">SDC9_159358</name>
</gene>
<keyword evidence="4" id="KW-0175">Coiled coil</keyword>
<accession>A0A645FCF2</accession>
<dbReference type="PANTHER" id="PTHR37307:SF1">
    <property type="entry name" value="CELL DIVISION PROTEIN WHIA-RELATED"/>
    <property type="match status" value="1"/>
</dbReference>
<dbReference type="InterPro" id="IPR027434">
    <property type="entry name" value="Homing_endonucl"/>
</dbReference>
<protein>
    <submittedName>
        <fullName evidence="7">Putative sporulation transcription regulator WhiA</fullName>
    </submittedName>
</protein>
<keyword evidence="1" id="KW-0132">Cell division</keyword>
<dbReference type="PANTHER" id="PTHR37307">
    <property type="entry name" value="CELL DIVISION PROTEIN WHIA-RELATED"/>
    <property type="match status" value="1"/>
</dbReference>
<dbReference type="GO" id="GO:0051301">
    <property type="term" value="P:cell division"/>
    <property type="evidence" value="ECO:0007669"/>
    <property type="project" value="UniProtKB-KW"/>
</dbReference>
<comment type="caution">
    <text evidence="7">The sequence shown here is derived from an EMBL/GenBank/DDBJ whole genome shotgun (WGS) entry which is preliminary data.</text>
</comment>
<evidence type="ECO:0000256" key="2">
    <source>
        <dbReference type="ARBA" id="ARBA00023125"/>
    </source>
</evidence>
<dbReference type="Pfam" id="PF14527">
    <property type="entry name" value="LAGLIDADG_WhiA"/>
    <property type="match status" value="1"/>
</dbReference>
<evidence type="ECO:0000256" key="3">
    <source>
        <dbReference type="ARBA" id="ARBA00023306"/>
    </source>
</evidence>
<feature type="domain" description="WhiA LAGLIDADG-like" evidence="6">
    <location>
        <begin position="4"/>
        <end position="67"/>
    </location>
</feature>
<dbReference type="Pfam" id="PF02650">
    <property type="entry name" value="HTH_WhiA"/>
    <property type="match status" value="1"/>
</dbReference>
<feature type="domain" description="Sporulation regulator WhiA C-terminal" evidence="5">
    <location>
        <begin position="71"/>
        <end position="152"/>
    </location>
</feature>
<proteinExistence type="predicted"/>
<sequence>MLDDAQRADYLEKLLKLSGVESLRAMRRGSEVVYIRQGDSLVTLLGLMGAGRAVMEIENIRAESSVRARTNRAANCDAGNLRKQVDAAQRQVEAITRISLARGLTSLPRELEELARLRLSHPDLKLKELGEMLAKPLSKAGVQHRIARIMQAAESIDQES</sequence>
<dbReference type="GO" id="GO:0003677">
    <property type="term" value="F:DNA binding"/>
    <property type="evidence" value="ECO:0007669"/>
    <property type="project" value="UniProtKB-KW"/>
</dbReference>
<dbReference type="EMBL" id="VSSQ01058321">
    <property type="protein sequence ID" value="MPN12048.1"/>
    <property type="molecule type" value="Genomic_DNA"/>
</dbReference>
<dbReference type="GO" id="GO:0043937">
    <property type="term" value="P:regulation of sporulation"/>
    <property type="evidence" value="ECO:0007669"/>
    <property type="project" value="InterPro"/>
</dbReference>
<feature type="coiled-coil region" evidence="4">
    <location>
        <begin position="71"/>
        <end position="98"/>
    </location>
</feature>
<name>A0A645FCF2_9ZZZZ</name>
<evidence type="ECO:0000256" key="4">
    <source>
        <dbReference type="SAM" id="Coils"/>
    </source>
</evidence>
<dbReference type="AlphaFoldDB" id="A0A645FCF2"/>
<dbReference type="NCBIfam" id="TIGR00647">
    <property type="entry name" value="DNA_bind_WhiA"/>
    <property type="match status" value="1"/>
</dbReference>
<keyword evidence="2" id="KW-0238">DNA-binding</keyword>
<dbReference type="Gene3D" id="3.10.28.10">
    <property type="entry name" value="Homing endonucleases"/>
    <property type="match status" value="1"/>
</dbReference>
<dbReference type="InterPro" id="IPR039518">
    <property type="entry name" value="WhiA_LAGLIDADG_dom"/>
</dbReference>
<keyword evidence="3" id="KW-0131">Cell cycle</keyword>
<reference evidence="7" key="1">
    <citation type="submission" date="2019-08" db="EMBL/GenBank/DDBJ databases">
        <authorList>
            <person name="Kucharzyk K."/>
            <person name="Murdoch R.W."/>
            <person name="Higgins S."/>
            <person name="Loffler F."/>
        </authorList>
    </citation>
    <scope>NUCLEOTIDE SEQUENCE</scope>
</reference>
<evidence type="ECO:0000259" key="5">
    <source>
        <dbReference type="Pfam" id="PF02650"/>
    </source>
</evidence>
<organism evidence="7">
    <name type="scientific">bioreactor metagenome</name>
    <dbReference type="NCBI Taxonomy" id="1076179"/>
    <lineage>
        <taxon>unclassified sequences</taxon>
        <taxon>metagenomes</taxon>
        <taxon>ecological metagenomes</taxon>
    </lineage>
</organism>